<reference evidence="2" key="2">
    <citation type="submission" date="2023-06" db="EMBL/GenBank/DDBJ databases">
        <authorList>
            <consortium name="Lawrence Berkeley National Laboratory"/>
            <person name="Mondo S.J."/>
            <person name="Hensen N."/>
            <person name="Bonometti L."/>
            <person name="Westerberg I."/>
            <person name="Brannstrom I.O."/>
            <person name="Guillou S."/>
            <person name="Cros-Aarteil S."/>
            <person name="Calhoun S."/>
            <person name="Haridas S."/>
            <person name="Kuo A."/>
            <person name="Pangilinan J."/>
            <person name="Riley R."/>
            <person name="Labutti K."/>
            <person name="Andreopoulos B."/>
            <person name="Lipzen A."/>
            <person name="Chen C."/>
            <person name="Yanf M."/>
            <person name="Daum C."/>
            <person name="Ng V."/>
            <person name="Clum A."/>
            <person name="Steindorff A."/>
            <person name="Ohm R."/>
            <person name="Martin F."/>
            <person name="Silar P."/>
            <person name="Natvig D."/>
            <person name="Lalanne C."/>
            <person name="Gautier V."/>
            <person name="Ament-Velasquez S.L."/>
            <person name="Kruys A."/>
            <person name="Hutchinson M.I."/>
            <person name="Powell A.J."/>
            <person name="Barry K."/>
            <person name="Miller A.N."/>
            <person name="Grigoriev I.V."/>
            <person name="Debuchy R."/>
            <person name="Gladieux P."/>
            <person name="Thoren M.H."/>
            <person name="Johannesson H."/>
        </authorList>
    </citation>
    <scope>NUCLEOTIDE SEQUENCE</scope>
    <source>
        <strain evidence="2">CBS 626.80</strain>
    </source>
</reference>
<evidence type="ECO:0000256" key="1">
    <source>
        <dbReference type="SAM" id="MobiDB-lite"/>
    </source>
</evidence>
<dbReference type="AlphaFoldDB" id="A0AAN6NS16"/>
<evidence type="ECO:0000313" key="3">
    <source>
        <dbReference type="Proteomes" id="UP001303222"/>
    </source>
</evidence>
<sequence length="151" mass="16960">MLLLERTLEWSTPQIGTSWAHSARLVPSRPSPRNNRIVAFYCLRLSEHDPLPTSTNPELVTGQSDKRKQPAHPLAPRFSGRRDTVYGPSSLEPRAKLPAKTSILPFPVLTIHCRPCIFAASTYVIIAKGVRMEPQIPFHLQQHVLIPRGRA</sequence>
<dbReference type="Proteomes" id="UP001303222">
    <property type="component" value="Unassembled WGS sequence"/>
</dbReference>
<evidence type="ECO:0000313" key="2">
    <source>
        <dbReference type="EMBL" id="KAK3950821.1"/>
    </source>
</evidence>
<dbReference type="EMBL" id="MU859165">
    <property type="protein sequence ID" value="KAK3950821.1"/>
    <property type="molecule type" value="Genomic_DNA"/>
</dbReference>
<organism evidence="2 3">
    <name type="scientific">Pseudoneurospora amorphoporcata</name>
    <dbReference type="NCBI Taxonomy" id="241081"/>
    <lineage>
        <taxon>Eukaryota</taxon>
        <taxon>Fungi</taxon>
        <taxon>Dikarya</taxon>
        <taxon>Ascomycota</taxon>
        <taxon>Pezizomycotina</taxon>
        <taxon>Sordariomycetes</taxon>
        <taxon>Sordariomycetidae</taxon>
        <taxon>Sordariales</taxon>
        <taxon>Sordariaceae</taxon>
        <taxon>Pseudoneurospora</taxon>
    </lineage>
</organism>
<reference evidence="2" key="1">
    <citation type="journal article" date="2023" name="Mol. Phylogenet. Evol.">
        <title>Genome-scale phylogeny and comparative genomics of the fungal order Sordariales.</title>
        <authorList>
            <person name="Hensen N."/>
            <person name="Bonometti L."/>
            <person name="Westerberg I."/>
            <person name="Brannstrom I.O."/>
            <person name="Guillou S."/>
            <person name="Cros-Aarteil S."/>
            <person name="Calhoun S."/>
            <person name="Haridas S."/>
            <person name="Kuo A."/>
            <person name="Mondo S."/>
            <person name="Pangilinan J."/>
            <person name="Riley R."/>
            <person name="LaButti K."/>
            <person name="Andreopoulos B."/>
            <person name="Lipzen A."/>
            <person name="Chen C."/>
            <person name="Yan M."/>
            <person name="Daum C."/>
            <person name="Ng V."/>
            <person name="Clum A."/>
            <person name="Steindorff A."/>
            <person name="Ohm R.A."/>
            <person name="Martin F."/>
            <person name="Silar P."/>
            <person name="Natvig D.O."/>
            <person name="Lalanne C."/>
            <person name="Gautier V."/>
            <person name="Ament-Velasquez S.L."/>
            <person name="Kruys A."/>
            <person name="Hutchinson M.I."/>
            <person name="Powell A.J."/>
            <person name="Barry K."/>
            <person name="Miller A.N."/>
            <person name="Grigoriev I.V."/>
            <person name="Debuchy R."/>
            <person name="Gladieux P."/>
            <person name="Hiltunen Thoren M."/>
            <person name="Johannesson H."/>
        </authorList>
    </citation>
    <scope>NUCLEOTIDE SEQUENCE</scope>
    <source>
        <strain evidence="2">CBS 626.80</strain>
    </source>
</reference>
<keyword evidence="3" id="KW-1185">Reference proteome</keyword>
<accession>A0AAN6NS16</accession>
<comment type="caution">
    <text evidence="2">The sequence shown here is derived from an EMBL/GenBank/DDBJ whole genome shotgun (WGS) entry which is preliminary data.</text>
</comment>
<gene>
    <name evidence="2" type="ORF">QBC32DRAFT_6928</name>
</gene>
<feature type="region of interest" description="Disordered" evidence="1">
    <location>
        <begin position="50"/>
        <end position="92"/>
    </location>
</feature>
<name>A0AAN6NS16_9PEZI</name>
<feature type="compositionally biased region" description="Polar residues" evidence="1">
    <location>
        <begin position="52"/>
        <end position="63"/>
    </location>
</feature>
<proteinExistence type="predicted"/>
<protein>
    <submittedName>
        <fullName evidence="2">Uncharacterized protein</fullName>
    </submittedName>
</protein>